<dbReference type="Gene3D" id="4.10.410.40">
    <property type="match status" value="1"/>
</dbReference>
<feature type="domain" description="Lambda phage tail tube protein N-terminal" evidence="1">
    <location>
        <begin position="58"/>
        <end position="138"/>
    </location>
</feature>
<evidence type="ECO:0000313" key="2">
    <source>
        <dbReference type="EMBL" id="MBH3440537.1"/>
    </source>
</evidence>
<protein>
    <recommendedName>
        <fullName evidence="1">Lambda phage tail tube protein N-terminal domain-containing protein</fullName>
    </recommendedName>
</protein>
<organism evidence="2 3">
    <name type="scientific">Pseudomonas luteola</name>
    <dbReference type="NCBI Taxonomy" id="47886"/>
    <lineage>
        <taxon>Bacteria</taxon>
        <taxon>Pseudomonadati</taxon>
        <taxon>Pseudomonadota</taxon>
        <taxon>Gammaproteobacteria</taxon>
        <taxon>Pseudomonadales</taxon>
        <taxon>Pseudomonadaceae</taxon>
        <taxon>Pseudomonas</taxon>
    </lineage>
</organism>
<dbReference type="RefSeq" id="WP_019365253.1">
    <property type="nucleotide sequence ID" value="NZ_JADTXM010000012.1"/>
</dbReference>
<name>A0ABS0MUZ3_PSELU</name>
<gene>
    <name evidence="2" type="ORF">I5Q09_17785</name>
</gene>
<dbReference type="Pfam" id="PF16461">
    <property type="entry name" value="Phage_TTP_12"/>
    <property type="match status" value="1"/>
</dbReference>
<sequence>MPSGAFTSAGTTLAVAAALPATQDAAGYAALTWVLVGDVTDIGEFGKSYDLVTHNPLAERATYKRKGNYNNGNLAVQMARVPTDGGQTILIDAVDDDDSYPFRVVLQNGTTQYFSGQVMSYTTNVGNGGQITAAAVSIEIDGDVVEVAPAP</sequence>
<evidence type="ECO:0000259" key="1">
    <source>
        <dbReference type="Pfam" id="PF16461"/>
    </source>
</evidence>
<proteinExistence type="predicted"/>
<dbReference type="InterPro" id="IPR032494">
    <property type="entry name" value="Phage_TTP_N"/>
</dbReference>
<dbReference type="Proteomes" id="UP000638986">
    <property type="component" value="Unassembled WGS sequence"/>
</dbReference>
<accession>A0ABS0MUZ3</accession>
<dbReference type="EMBL" id="JADTXM010000012">
    <property type="protein sequence ID" value="MBH3440537.1"/>
    <property type="molecule type" value="Genomic_DNA"/>
</dbReference>
<reference evidence="2 3" key="1">
    <citation type="submission" date="2020-11" db="EMBL/GenBank/DDBJ databases">
        <title>Enhanced detection system for hospital associated transmission using whole genome sequencing surveillance.</title>
        <authorList>
            <person name="Harrison L.H."/>
            <person name="Van Tyne D."/>
            <person name="Marsh J.W."/>
            <person name="Griffith M.P."/>
            <person name="Snyder D.J."/>
            <person name="Cooper V.S."/>
            <person name="Mustapha M."/>
        </authorList>
    </citation>
    <scope>NUCLEOTIDE SEQUENCE [LARGE SCALE GENOMIC DNA]</scope>
    <source>
        <strain evidence="2 3">PSB00013</strain>
    </source>
</reference>
<evidence type="ECO:0000313" key="3">
    <source>
        <dbReference type="Proteomes" id="UP000638986"/>
    </source>
</evidence>
<comment type="caution">
    <text evidence="2">The sequence shown here is derived from an EMBL/GenBank/DDBJ whole genome shotgun (WGS) entry which is preliminary data.</text>
</comment>